<keyword evidence="3" id="KW-0645">Protease</keyword>
<dbReference type="Pfam" id="PF04647">
    <property type="entry name" value="AgrB"/>
    <property type="match status" value="1"/>
</dbReference>
<name>A0A4R8GYX8_9FIRM</name>
<dbReference type="InterPro" id="IPR006741">
    <property type="entry name" value="AgrB"/>
</dbReference>
<evidence type="ECO:0000256" key="5">
    <source>
        <dbReference type="ARBA" id="ARBA00022801"/>
    </source>
</evidence>
<keyword evidence="1" id="KW-1003">Cell membrane</keyword>
<accession>A0A4R8GYX8</accession>
<dbReference type="STRING" id="926561.GCA_000379025_02277"/>
<feature type="transmembrane region" description="Helical" evidence="8">
    <location>
        <begin position="175"/>
        <end position="199"/>
    </location>
</feature>
<proteinExistence type="predicted"/>
<keyword evidence="2" id="KW-0673">Quorum sensing</keyword>
<feature type="transmembrane region" description="Helical" evidence="8">
    <location>
        <begin position="29"/>
        <end position="49"/>
    </location>
</feature>
<dbReference type="GO" id="GO:0016020">
    <property type="term" value="C:membrane"/>
    <property type="evidence" value="ECO:0007669"/>
    <property type="project" value="InterPro"/>
</dbReference>
<evidence type="ECO:0000256" key="1">
    <source>
        <dbReference type="ARBA" id="ARBA00022475"/>
    </source>
</evidence>
<dbReference type="GO" id="GO:0009372">
    <property type="term" value="P:quorum sensing"/>
    <property type="evidence" value="ECO:0007669"/>
    <property type="project" value="UniProtKB-KW"/>
</dbReference>
<dbReference type="Proteomes" id="UP000295832">
    <property type="component" value="Unassembled WGS sequence"/>
</dbReference>
<evidence type="ECO:0000256" key="8">
    <source>
        <dbReference type="SAM" id="Phobius"/>
    </source>
</evidence>
<protein>
    <submittedName>
        <fullName evidence="9">Accessory gene regulator B</fullName>
    </submittedName>
</protein>
<dbReference type="RefSeq" id="WP_134116342.1">
    <property type="nucleotide sequence ID" value="NZ_SOEG01000010.1"/>
</dbReference>
<gene>
    <name evidence="9" type="ORF">C7959_11048</name>
</gene>
<feature type="transmembrane region" description="Helical" evidence="8">
    <location>
        <begin position="151"/>
        <end position="169"/>
    </location>
</feature>
<evidence type="ECO:0000256" key="4">
    <source>
        <dbReference type="ARBA" id="ARBA00022692"/>
    </source>
</evidence>
<keyword evidence="4 8" id="KW-0812">Transmembrane</keyword>
<keyword evidence="10" id="KW-1185">Reference proteome</keyword>
<organism evidence="9 10">
    <name type="scientific">Orenia marismortui</name>
    <dbReference type="NCBI Taxonomy" id="46469"/>
    <lineage>
        <taxon>Bacteria</taxon>
        <taxon>Bacillati</taxon>
        <taxon>Bacillota</taxon>
        <taxon>Clostridia</taxon>
        <taxon>Halanaerobiales</taxon>
        <taxon>Halobacteroidaceae</taxon>
        <taxon>Orenia</taxon>
    </lineage>
</organism>
<dbReference type="GO" id="GO:0008233">
    <property type="term" value="F:peptidase activity"/>
    <property type="evidence" value="ECO:0007669"/>
    <property type="project" value="UniProtKB-KW"/>
</dbReference>
<sequence length="217" mass="24540">MEGKNSLELISQKLINYFFKDYQADDKEILIFGLMAVLSTTITSIFIIVCSSLLGVARFSIIAATVASILRFFSGGIHAATYKQCITISTVVFVLLGLLASYAGIGLQDSLFIILLLALIVGSIIIFFYAPAEVEQNPINSIERRYRLKRYSFMILFTIVFISYLILLLKNDLYQFILAGLLGVIWQLFTITPLAYKLIDLLNKDRRDKNEEQKINI</sequence>
<feature type="transmembrane region" description="Helical" evidence="8">
    <location>
        <begin position="85"/>
        <end position="105"/>
    </location>
</feature>
<evidence type="ECO:0000256" key="7">
    <source>
        <dbReference type="ARBA" id="ARBA00023136"/>
    </source>
</evidence>
<feature type="transmembrane region" description="Helical" evidence="8">
    <location>
        <begin position="111"/>
        <end position="130"/>
    </location>
</feature>
<feature type="transmembrane region" description="Helical" evidence="8">
    <location>
        <begin position="55"/>
        <end position="73"/>
    </location>
</feature>
<keyword evidence="5" id="KW-0378">Hydrolase</keyword>
<keyword evidence="7 8" id="KW-0472">Membrane</keyword>
<evidence type="ECO:0000256" key="3">
    <source>
        <dbReference type="ARBA" id="ARBA00022670"/>
    </source>
</evidence>
<evidence type="ECO:0000313" key="9">
    <source>
        <dbReference type="EMBL" id="TDX51804.1"/>
    </source>
</evidence>
<comment type="caution">
    <text evidence="9">The sequence shown here is derived from an EMBL/GenBank/DDBJ whole genome shotgun (WGS) entry which is preliminary data.</text>
</comment>
<dbReference type="AlphaFoldDB" id="A0A4R8GYX8"/>
<dbReference type="SMART" id="SM00793">
    <property type="entry name" value="AgrB"/>
    <property type="match status" value="1"/>
</dbReference>
<evidence type="ECO:0000256" key="6">
    <source>
        <dbReference type="ARBA" id="ARBA00022989"/>
    </source>
</evidence>
<reference evidence="9 10" key="1">
    <citation type="submission" date="2019-03" db="EMBL/GenBank/DDBJ databases">
        <title>Subsurface microbial communities from deep shales in Ohio and West Virginia, USA.</title>
        <authorList>
            <person name="Wrighton K."/>
        </authorList>
    </citation>
    <scope>NUCLEOTIDE SEQUENCE [LARGE SCALE GENOMIC DNA]</scope>
    <source>
        <strain evidence="9 10">MSL 6dP</strain>
    </source>
</reference>
<dbReference type="GO" id="GO:0006508">
    <property type="term" value="P:proteolysis"/>
    <property type="evidence" value="ECO:0007669"/>
    <property type="project" value="UniProtKB-KW"/>
</dbReference>
<keyword evidence="6 8" id="KW-1133">Transmembrane helix</keyword>
<evidence type="ECO:0000256" key="2">
    <source>
        <dbReference type="ARBA" id="ARBA00022654"/>
    </source>
</evidence>
<dbReference type="EMBL" id="SOEG01000010">
    <property type="protein sequence ID" value="TDX51804.1"/>
    <property type="molecule type" value="Genomic_DNA"/>
</dbReference>
<evidence type="ECO:0000313" key="10">
    <source>
        <dbReference type="Proteomes" id="UP000295832"/>
    </source>
</evidence>